<dbReference type="PANTHER" id="PTHR19282">
    <property type="entry name" value="TETRASPANIN"/>
    <property type="match status" value="1"/>
</dbReference>
<dbReference type="EnsemblMetazoa" id="G6193.5">
    <property type="protein sequence ID" value="G6193.5:cds"/>
    <property type="gene ID" value="G6193"/>
</dbReference>
<evidence type="ECO:0000313" key="7">
    <source>
        <dbReference type="EnsemblMetazoa" id="G6193.8:cds"/>
    </source>
</evidence>
<dbReference type="Proteomes" id="UP000005408">
    <property type="component" value="Unassembled WGS sequence"/>
</dbReference>
<dbReference type="Pfam" id="PF00335">
    <property type="entry name" value="Tetraspanin"/>
    <property type="match status" value="1"/>
</dbReference>
<dbReference type="EnsemblMetazoa" id="G6193.6">
    <property type="protein sequence ID" value="G6193.6:cds"/>
    <property type="gene ID" value="G6193"/>
</dbReference>
<dbReference type="InterPro" id="IPR000301">
    <property type="entry name" value="Tetraspanin_animals"/>
</dbReference>
<accession>A0A8W8NBP1</accession>
<evidence type="ECO:0000313" key="8">
    <source>
        <dbReference type="Proteomes" id="UP000005408"/>
    </source>
</evidence>
<dbReference type="EnsemblMetazoa" id="G6193.7">
    <property type="protein sequence ID" value="G6193.7:cds"/>
    <property type="gene ID" value="G6193"/>
</dbReference>
<proteinExistence type="inferred from homology"/>
<feature type="transmembrane region" description="Helical" evidence="6">
    <location>
        <begin position="12"/>
        <end position="36"/>
    </location>
</feature>
<dbReference type="PANTHER" id="PTHR19282:SF544">
    <property type="entry name" value="TETRASPANIN"/>
    <property type="match status" value="1"/>
</dbReference>
<keyword evidence="5 6" id="KW-0472">Membrane</keyword>
<dbReference type="EnsemblMetazoa" id="G6193.8">
    <property type="protein sequence ID" value="G6193.8:cds"/>
    <property type="gene ID" value="G6193"/>
</dbReference>
<sequence length="256" mass="28609">MADGMCAKCSRYLLVVFNFFFWVSGCGLLGIGIWICVDDRIEEFLKNASIGFPLDWIYVFAYVTIGVGGFIFITGFCGCCGAVRESAWMLAGYIGCVVIILVAELVIGVYIAVERKNLEGMLKTELTRLVNEYPTHNNNVTMDFIQKNFDCCGARNFSDYKESKLNNGTTTPSTWIVPSSCCKTENTVQCYSEARNLGPTYTEIRSRSCFDNIIDFLYENVVILISVAVGVAVAEILGVICAVILCQNRTEYWDWD</sequence>
<feature type="transmembrane region" description="Helical" evidence="6">
    <location>
        <begin position="56"/>
        <end position="83"/>
    </location>
</feature>
<evidence type="ECO:0000256" key="4">
    <source>
        <dbReference type="ARBA" id="ARBA00022989"/>
    </source>
</evidence>
<feature type="transmembrane region" description="Helical" evidence="6">
    <location>
        <begin position="90"/>
        <end position="113"/>
    </location>
</feature>
<dbReference type="InterPro" id="IPR008952">
    <property type="entry name" value="Tetraspanin_EC2_sf"/>
</dbReference>
<keyword evidence="8" id="KW-1185">Reference proteome</keyword>
<comment type="subcellular location">
    <subcellularLocation>
        <location evidence="1 6">Membrane</location>
        <topology evidence="1 6">Multi-pass membrane protein</topology>
    </subcellularLocation>
</comment>
<dbReference type="Gene3D" id="1.10.1450.10">
    <property type="entry name" value="Tetraspanin"/>
    <property type="match status" value="1"/>
</dbReference>
<dbReference type="PIRSF" id="PIRSF002419">
    <property type="entry name" value="Tetraspanin"/>
    <property type="match status" value="1"/>
</dbReference>
<evidence type="ECO:0000256" key="5">
    <source>
        <dbReference type="ARBA" id="ARBA00023136"/>
    </source>
</evidence>
<evidence type="ECO:0000256" key="2">
    <source>
        <dbReference type="ARBA" id="ARBA00006840"/>
    </source>
</evidence>
<reference evidence="7" key="1">
    <citation type="submission" date="2022-08" db="UniProtKB">
        <authorList>
            <consortium name="EnsemblMetazoa"/>
        </authorList>
    </citation>
    <scope>IDENTIFICATION</scope>
    <source>
        <strain evidence="7">05x7-T-G4-1.051#20</strain>
    </source>
</reference>
<dbReference type="EnsemblMetazoa" id="G6193.1">
    <property type="protein sequence ID" value="G6193.1:cds"/>
    <property type="gene ID" value="G6193"/>
</dbReference>
<keyword evidence="3 6" id="KW-0812">Transmembrane</keyword>
<dbReference type="OMA" id="RTEYWEW"/>
<evidence type="ECO:0000256" key="6">
    <source>
        <dbReference type="RuleBase" id="RU361218"/>
    </source>
</evidence>
<dbReference type="EnsemblMetazoa" id="G6193.4">
    <property type="protein sequence ID" value="G6193.4:cds"/>
    <property type="gene ID" value="G6193"/>
</dbReference>
<evidence type="ECO:0000256" key="3">
    <source>
        <dbReference type="ARBA" id="ARBA00022692"/>
    </source>
</evidence>
<dbReference type="InterPro" id="IPR018499">
    <property type="entry name" value="Tetraspanin/Peripherin"/>
</dbReference>
<comment type="similarity">
    <text evidence="2 6">Belongs to the tetraspanin (TM4SF) family.</text>
</comment>
<dbReference type="AlphaFoldDB" id="A0A8W8NBP1"/>
<protein>
    <recommendedName>
        <fullName evidence="6">Tetraspanin</fullName>
    </recommendedName>
</protein>
<dbReference type="OrthoDB" id="5870230at2759"/>
<dbReference type="PRINTS" id="PR00259">
    <property type="entry name" value="TMFOUR"/>
</dbReference>
<dbReference type="SUPFAM" id="SSF48652">
    <property type="entry name" value="Tetraspanin"/>
    <property type="match status" value="1"/>
</dbReference>
<evidence type="ECO:0000256" key="1">
    <source>
        <dbReference type="ARBA" id="ARBA00004141"/>
    </source>
</evidence>
<keyword evidence="4 6" id="KW-1133">Transmembrane helix</keyword>
<dbReference type="EnsemblMetazoa" id="G6193.9">
    <property type="protein sequence ID" value="G6193.9:cds"/>
    <property type="gene ID" value="G6193"/>
</dbReference>
<organism evidence="7 8">
    <name type="scientific">Magallana gigas</name>
    <name type="common">Pacific oyster</name>
    <name type="synonym">Crassostrea gigas</name>
    <dbReference type="NCBI Taxonomy" id="29159"/>
    <lineage>
        <taxon>Eukaryota</taxon>
        <taxon>Metazoa</taxon>
        <taxon>Spiralia</taxon>
        <taxon>Lophotrochozoa</taxon>
        <taxon>Mollusca</taxon>
        <taxon>Bivalvia</taxon>
        <taxon>Autobranchia</taxon>
        <taxon>Pteriomorphia</taxon>
        <taxon>Ostreida</taxon>
        <taxon>Ostreoidea</taxon>
        <taxon>Ostreidae</taxon>
        <taxon>Magallana</taxon>
    </lineage>
</organism>
<dbReference type="CDD" id="cd03127">
    <property type="entry name" value="tetraspanin_LEL"/>
    <property type="match status" value="1"/>
</dbReference>
<dbReference type="GO" id="GO:0005886">
    <property type="term" value="C:plasma membrane"/>
    <property type="evidence" value="ECO:0007669"/>
    <property type="project" value="TreeGrafter"/>
</dbReference>
<feature type="transmembrane region" description="Helical" evidence="6">
    <location>
        <begin position="221"/>
        <end position="246"/>
    </location>
</feature>
<name>A0A8W8NBP1_MAGGI</name>
<dbReference type="EnsemblMetazoa" id="G6193.3">
    <property type="protein sequence ID" value="G6193.3:cds"/>
    <property type="gene ID" value="G6193"/>
</dbReference>